<comment type="caution">
    <text evidence="2">The sequence shown here is derived from an EMBL/GenBank/DDBJ whole genome shotgun (WGS) entry which is preliminary data.</text>
</comment>
<proteinExistence type="predicted"/>
<feature type="compositionally biased region" description="Basic residues" evidence="1">
    <location>
        <begin position="1"/>
        <end position="11"/>
    </location>
</feature>
<keyword evidence="3" id="KW-1185">Reference proteome</keyword>
<feature type="region of interest" description="Disordered" evidence="1">
    <location>
        <begin position="1"/>
        <end position="76"/>
    </location>
</feature>
<evidence type="ECO:0000313" key="2">
    <source>
        <dbReference type="EMBL" id="KAG9189128.1"/>
    </source>
</evidence>
<dbReference type="EMBL" id="JAANER010000005">
    <property type="protein sequence ID" value="KAG9189128.1"/>
    <property type="molecule type" value="Genomic_DNA"/>
</dbReference>
<name>A0AAD4FFP4_9PLEO</name>
<organism evidence="2 3">
    <name type="scientific">Alternaria panax</name>
    <dbReference type="NCBI Taxonomy" id="48097"/>
    <lineage>
        <taxon>Eukaryota</taxon>
        <taxon>Fungi</taxon>
        <taxon>Dikarya</taxon>
        <taxon>Ascomycota</taxon>
        <taxon>Pezizomycotina</taxon>
        <taxon>Dothideomycetes</taxon>
        <taxon>Pleosporomycetidae</taxon>
        <taxon>Pleosporales</taxon>
        <taxon>Pleosporineae</taxon>
        <taxon>Pleosporaceae</taxon>
        <taxon>Alternaria</taxon>
        <taxon>Alternaria sect. Panax</taxon>
    </lineage>
</organism>
<feature type="compositionally biased region" description="Polar residues" evidence="1">
    <location>
        <begin position="16"/>
        <end position="28"/>
    </location>
</feature>
<evidence type="ECO:0000313" key="3">
    <source>
        <dbReference type="Proteomes" id="UP001199106"/>
    </source>
</evidence>
<dbReference type="Proteomes" id="UP001199106">
    <property type="component" value="Unassembled WGS sequence"/>
</dbReference>
<feature type="compositionally biased region" description="Polar residues" evidence="1">
    <location>
        <begin position="49"/>
        <end position="64"/>
    </location>
</feature>
<gene>
    <name evidence="2" type="ORF">G6011_05996</name>
</gene>
<protein>
    <submittedName>
        <fullName evidence="2">Uncharacterized protein</fullName>
    </submittedName>
</protein>
<evidence type="ECO:0000256" key="1">
    <source>
        <dbReference type="SAM" id="MobiDB-lite"/>
    </source>
</evidence>
<feature type="compositionally biased region" description="Pro residues" evidence="1">
    <location>
        <begin position="31"/>
        <end position="40"/>
    </location>
</feature>
<dbReference type="AlphaFoldDB" id="A0AAD4FFP4"/>
<reference evidence="2" key="1">
    <citation type="submission" date="2021-07" db="EMBL/GenBank/DDBJ databases">
        <title>Genome Resource of American Ginseng Black Spot Pathogen Alternaria panax.</title>
        <authorList>
            <person name="Qiu C."/>
            <person name="Wang W."/>
            <person name="Liu Z."/>
        </authorList>
    </citation>
    <scope>NUCLEOTIDE SEQUENCE</scope>
    <source>
        <strain evidence="2">BNCC115425</strain>
    </source>
</reference>
<accession>A0AAD4FFP4</accession>
<sequence>MATPKPNRRTFARPSRAQSIQSTHSESPFDTPRPTPPPPTQRLGRGVRANSNASDVSSPTVADTTTDKGEKKAGAKLLPRHYFLPPTFPSPFEGNPEKSLDAIQEWGRLHAVAKSEIGTDHKGIQPIIDALLRPVDNKTDWPFLLQHIQPLRYLLEELLFLLTRTLLPEQIVQNRNLMARLYNAKKQLAMRLMLRYDMLREWKMKAGTHHRGQAVTVASEPPLLKGVPVPAPIALSREIKKKYPFRRPLLPNIIATIITAPSGGFSTHGVRERMKHHVTDLDAYLLLEDEEVARWGGMRLLVTLCQVILQWQWLRQNNAVLDEMEVHGWEELEGKADDSEWIAEDVKRNIAGGGSKRERAVVKEED</sequence>